<name>A0AAG5DL44_ANOAO</name>
<feature type="region of interest" description="Disordered" evidence="3">
    <location>
        <begin position="42"/>
        <end position="69"/>
    </location>
</feature>
<dbReference type="CDD" id="cd16443">
    <property type="entry name" value="LplA"/>
    <property type="match status" value="1"/>
</dbReference>
<evidence type="ECO:0000256" key="1">
    <source>
        <dbReference type="ARBA" id="ARBA00005085"/>
    </source>
</evidence>
<evidence type="ECO:0000313" key="6">
    <source>
        <dbReference type="Proteomes" id="UP000075880"/>
    </source>
</evidence>
<dbReference type="EnsemblMetazoa" id="ENSAATROPT013065">
    <property type="protein sequence ID" value="ENSAATROPP011871"/>
    <property type="gene ID" value="ENSAATROPG010632"/>
</dbReference>
<dbReference type="InterPro" id="IPR045864">
    <property type="entry name" value="aa-tRNA-synth_II/BPL/LPL"/>
</dbReference>
<protein>
    <recommendedName>
        <fullName evidence="4">BPL/LPL catalytic domain-containing protein</fullName>
    </recommendedName>
</protein>
<dbReference type="InterPro" id="IPR004562">
    <property type="entry name" value="LipoylTrfase_LipoateP_Ligase"/>
</dbReference>
<dbReference type="InterPro" id="IPR004143">
    <property type="entry name" value="BPL_LPL_catalytic"/>
</dbReference>
<dbReference type="Pfam" id="PF21948">
    <property type="entry name" value="LplA-B_cat"/>
    <property type="match status" value="1"/>
</dbReference>
<dbReference type="Proteomes" id="UP000075880">
    <property type="component" value="Unassembled WGS sequence"/>
</dbReference>
<dbReference type="PROSITE" id="PS51733">
    <property type="entry name" value="BPL_LPL_CATALYTIC"/>
    <property type="match status" value="1"/>
</dbReference>
<dbReference type="SUPFAM" id="SSF55681">
    <property type="entry name" value="Class II aaRS and biotin synthetases"/>
    <property type="match status" value="1"/>
</dbReference>
<reference evidence="5" key="1">
    <citation type="submission" date="2024-04" db="UniProtKB">
        <authorList>
            <consortium name="EnsemblMetazoa"/>
        </authorList>
    </citation>
    <scope>IDENTIFICATION</scope>
    <source>
        <strain evidence="5">EBRO</strain>
    </source>
</reference>
<dbReference type="Gene3D" id="3.30.930.10">
    <property type="entry name" value="Bira Bifunctional Protein, Domain 2"/>
    <property type="match status" value="1"/>
</dbReference>
<keyword evidence="6" id="KW-1185">Reference proteome</keyword>
<dbReference type="PANTHER" id="PTHR12561">
    <property type="entry name" value="LIPOATE-PROTEIN LIGASE"/>
    <property type="match status" value="1"/>
</dbReference>
<dbReference type="GO" id="GO:0005739">
    <property type="term" value="C:mitochondrion"/>
    <property type="evidence" value="ECO:0007669"/>
    <property type="project" value="TreeGrafter"/>
</dbReference>
<proteinExistence type="inferred from homology"/>
<comment type="pathway">
    <text evidence="1">Protein modification; protein lipoylation via exogenous pathway; protein N(6)-(lipoyl)lysine from lipoate: step 2/2.</text>
</comment>
<dbReference type="PANTHER" id="PTHR12561:SF3">
    <property type="entry name" value="LIPOYLTRANSFERASE 1, MITOCHONDRIAL"/>
    <property type="match status" value="1"/>
</dbReference>
<feature type="compositionally biased region" description="Polar residues" evidence="3">
    <location>
        <begin position="56"/>
        <end position="69"/>
    </location>
</feature>
<dbReference type="GO" id="GO:0017118">
    <property type="term" value="F:lipoyltransferase activity"/>
    <property type="evidence" value="ECO:0007669"/>
    <property type="project" value="TreeGrafter"/>
</dbReference>
<evidence type="ECO:0000259" key="4">
    <source>
        <dbReference type="PROSITE" id="PS51733"/>
    </source>
</evidence>
<evidence type="ECO:0000313" key="5">
    <source>
        <dbReference type="EnsemblMetazoa" id="ENSAATROPP011871"/>
    </source>
</evidence>
<comment type="similarity">
    <text evidence="2">Belongs to the LplA family.</text>
</comment>
<dbReference type="GO" id="GO:0009249">
    <property type="term" value="P:protein lipoylation"/>
    <property type="evidence" value="ECO:0007669"/>
    <property type="project" value="InterPro"/>
</dbReference>
<dbReference type="FunFam" id="3.30.930.10:FF:000045">
    <property type="entry name" value="lipoyltransferase 1, mitochondrial"/>
    <property type="match status" value="1"/>
</dbReference>
<evidence type="ECO:0000256" key="2">
    <source>
        <dbReference type="ARBA" id="ARBA00008242"/>
    </source>
</evidence>
<evidence type="ECO:0000256" key="3">
    <source>
        <dbReference type="SAM" id="MobiDB-lite"/>
    </source>
</evidence>
<dbReference type="Gene3D" id="3.30.390.50">
    <property type="entry name" value="CO dehydrogenase flavoprotein, C-terminal domain"/>
    <property type="match status" value="1"/>
</dbReference>
<dbReference type="AlphaFoldDB" id="A0AAG5DL44"/>
<feature type="domain" description="BPL/LPL catalytic" evidence="4">
    <location>
        <begin position="114"/>
        <end position="298"/>
    </location>
</feature>
<feature type="compositionally biased region" description="Low complexity" evidence="3">
    <location>
        <begin position="42"/>
        <end position="53"/>
    </location>
</feature>
<sequence>MAAMVVQRTGSVARSFCRLHVLTSPPQAYLNQQARTLATSTTTFSSTGAASGSGSEGNSPTGHATMSSASKQLSAADIKRIPDGEVRKSVFISQSNDVFTNLALEDWIYRHFDLTHHHILMLWINKPAVVIGRHQNPFAETNVSALERNGIELARRNSGGGAVYHDLGNLNCTFFMPRARYDRKYNLNLMIRALYREYGINAELSDRDDIVLLGKKISGTAAKLGQPNAYHHCTLLVNSNKLHLGASLAKDNVEITSKATASIPSPIKNLVDVNRTVNIQQLLSAVGYEFLRTPATQLTDGGRELLMKQRGFQLINPTDKWFPGITELRQNFAAWDWRLGKTPAFSVQKAIQLKTGTMASGAADQQHQPEMKVKVDVEKALIKSISLVLPNHDEPIPVVSDMVGRPYSEDCFHGITDALKGANTESMQQAMGL</sequence>
<accession>A0AAG5DL44</accession>
<organism evidence="5 6">
    <name type="scientific">Anopheles atroparvus</name>
    <name type="common">European mosquito</name>
    <dbReference type="NCBI Taxonomy" id="41427"/>
    <lineage>
        <taxon>Eukaryota</taxon>
        <taxon>Metazoa</taxon>
        <taxon>Ecdysozoa</taxon>
        <taxon>Arthropoda</taxon>
        <taxon>Hexapoda</taxon>
        <taxon>Insecta</taxon>
        <taxon>Pterygota</taxon>
        <taxon>Neoptera</taxon>
        <taxon>Endopterygota</taxon>
        <taxon>Diptera</taxon>
        <taxon>Nematocera</taxon>
        <taxon>Culicoidea</taxon>
        <taxon>Culicidae</taxon>
        <taxon>Anophelinae</taxon>
        <taxon>Anopheles</taxon>
    </lineage>
</organism>